<evidence type="ECO:0000256" key="6">
    <source>
        <dbReference type="ARBA" id="ARBA00023136"/>
    </source>
</evidence>
<dbReference type="EC" id="2.7.8.12" evidence="7"/>
<keyword evidence="4 7" id="KW-0808">Transferase</keyword>
<dbReference type="InterPro" id="IPR043148">
    <property type="entry name" value="TagF_C"/>
</dbReference>
<name>A0A068R7T3_9GAMM</name>
<comment type="similarity">
    <text evidence="2">Belongs to the CDP-glycerol glycerophosphotransferase family.</text>
</comment>
<evidence type="ECO:0000313" key="8">
    <source>
        <dbReference type="Proteomes" id="UP000032735"/>
    </source>
</evidence>
<keyword evidence="8" id="KW-1185">Reference proteome</keyword>
<evidence type="ECO:0000256" key="5">
    <source>
        <dbReference type="ARBA" id="ARBA00022944"/>
    </source>
</evidence>
<keyword evidence="3" id="KW-1003">Cell membrane</keyword>
<dbReference type="Proteomes" id="UP000032735">
    <property type="component" value="Chromosome"/>
</dbReference>
<dbReference type="RefSeq" id="WP_045960195.1">
    <property type="nucleotide sequence ID" value="NZ_FO704551.1"/>
</dbReference>
<dbReference type="OrthoDB" id="9802649at2"/>
<dbReference type="HOGENOM" id="CLU_029598_2_0_6"/>
<organism evidence="7 8">
    <name type="scientific">Xenorhabdus poinarii G6</name>
    <dbReference type="NCBI Taxonomy" id="1354304"/>
    <lineage>
        <taxon>Bacteria</taxon>
        <taxon>Pseudomonadati</taxon>
        <taxon>Pseudomonadota</taxon>
        <taxon>Gammaproteobacteria</taxon>
        <taxon>Enterobacterales</taxon>
        <taxon>Morganellaceae</taxon>
        <taxon>Xenorhabdus</taxon>
    </lineage>
</organism>
<keyword evidence="6" id="KW-0472">Membrane</keyword>
<dbReference type="EMBL" id="FO704551">
    <property type="protein sequence ID" value="CDG23238.1"/>
    <property type="molecule type" value="Genomic_DNA"/>
</dbReference>
<dbReference type="Gene3D" id="3.40.50.11820">
    <property type="match status" value="1"/>
</dbReference>
<dbReference type="PANTHER" id="PTHR37316:SF3">
    <property type="entry name" value="TEICHOIC ACID GLYCEROL-PHOSPHATE TRANSFERASE"/>
    <property type="match status" value="1"/>
</dbReference>
<dbReference type="PANTHER" id="PTHR37316">
    <property type="entry name" value="TEICHOIC ACID GLYCEROL-PHOSPHATE PRIMASE"/>
    <property type="match status" value="1"/>
</dbReference>
<reference evidence="7 8" key="1">
    <citation type="submission" date="2013-07" db="EMBL/GenBank/DDBJ databases">
        <authorList>
            <person name="Genoscope - CEA"/>
        </authorList>
    </citation>
    <scope>NUCLEOTIDE SEQUENCE [LARGE SCALE GENOMIC DNA]</scope>
    <source>
        <strain evidence="7 8">G6</strain>
    </source>
</reference>
<dbReference type="GO" id="GO:0047355">
    <property type="term" value="F:CDP-glycerol glycerophosphotransferase activity"/>
    <property type="evidence" value="ECO:0007669"/>
    <property type="project" value="UniProtKB-EC"/>
</dbReference>
<protein>
    <submittedName>
        <fullName evidence="7">Putative CDP-glycerol:poly(Glycerophosphate) glycerophosphotransferase</fullName>
        <ecNumber evidence="7">2.7.8.12</ecNumber>
    </submittedName>
</protein>
<evidence type="ECO:0000256" key="4">
    <source>
        <dbReference type="ARBA" id="ARBA00022679"/>
    </source>
</evidence>
<accession>A0A068R7T3</accession>
<dbReference type="InterPro" id="IPR007554">
    <property type="entry name" value="Glycerophosphate_synth"/>
</dbReference>
<dbReference type="KEGG" id="xpo:XPG1_3611"/>
<dbReference type="STRING" id="1354304.XPG1_3611"/>
<keyword evidence="5" id="KW-0777">Teichoic acid biosynthesis</keyword>
<proteinExistence type="inferred from homology"/>
<dbReference type="InterPro" id="IPR051612">
    <property type="entry name" value="Teichoic_Acid_Biosynth"/>
</dbReference>
<evidence type="ECO:0000313" key="7">
    <source>
        <dbReference type="EMBL" id="CDG23238.1"/>
    </source>
</evidence>
<dbReference type="SUPFAM" id="SSF53756">
    <property type="entry name" value="UDP-Glycosyltransferase/glycogen phosphorylase"/>
    <property type="match status" value="1"/>
</dbReference>
<dbReference type="Gene3D" id="3.40.50.12580">
    <property type="match status" value="1"/>
</dbReference>
<dbReference type="Pfam" id="PF04464">
    <property type="entry name" value="Glyphos_transf"/>
    <property type="match status" value="1"/>
</dbReference>
<sequence>MNLNKVKKGLILLISYPIYPISFLFPSNKKKWLFGSFGKFNDNSRYLFEYCIKNEKQLNCYWLAKNRSEFSLVKEMGYPVIYKYSLLGLFHLLTSKVYIYSSYVNNLSYFTSGKKILVNLWHGIPLKKIEFDISTPPLNYYFKDANIWMKILYPHHHKRESLLLCPGEYLYKNIFFSAFRKSKNKIIDANYPRVSFLKDKKNNSENSIFTITYTPTWRDDNPNFIDDKIDLLHKIDELAELKKFRFNLKLHSNSKFNLKTFKNFKNINIIDNKIDPMDLLLSTDCLITDYSSIYLDFLVLDKPIIFFQYDKDHYLKNRELYKYKINVLPGYICLNDIDLINVLSSKICKTVHAKERTNLLELISSKNENNYIINKIKDSIL</sequence>
<evidence type="ECO:0000256" key="1">
    <source>
        <dbReference type="ARBA" id="ARBA00004202"/>
    </source>
</evidence>
<dbReference type="InterPro" id="IPR043149">
    <property type="entry name" value="TagF_N"/>
</dbReference>
<dbReference type="GO" id="GO:0019350">
    <property type="term" value="P:teichoic acid biosynthetic process"/>
    <property type="evidence" value="ECO:0007669"/>
    <property type="project" value="UniProtKB-KW"/>
</dbReference>
<dbReference type="AlphaFoldDB" id="A0A068R7T3"/>
<evidence type="ECO:0000256" key="3">
    <source>
        <dbReference type="ARBA" id="ARBA00022475"/>
    </source>
</evidence>
<gene>
    <name evidence="7" type="ORF">XPG1_3611</name>
</gene>
<comment type="subcellular location">
    <subcellularLocation>
        <location evidence="1">Cell membrane</location>
        <topology evidence="1">Peripheral membrane protein</topology>
    </subcellularLocation>
</comment>
<evidence type="ECO:0000256" key="2">
    <source>
        <dbReference type="ARBA" id="ARBA00010488"/>
    </source>
</evidence>
<dbReference type="GO" id="GO:0005886">
    <property type="term" value="C:plasma membrane"/>
    <property type="evidence" value="ECO:0007669"/>
    <property type="project" value="UniProtKB-SubCell"/>
</dbReference>